<dbReference type="SMART" id="SM00244">
    <property type="entry name" value="PHB"/>
    <property type="match status" value="1"/>
</dbReference>
<evidence type="ECO:0000256" key="7">
    <source>
        <dbReference type="SAM" id="Phobius"/>
    </source>
</evidence>
<reference evidence="9" key="1">
    <citation type="submission" date="2018-05" db="EMBL/GenBank/DDBJ databases">
        <authorList>
            <person name="Lanie J.A."/>
            <person name="Ng W.-L."/>
            <person name="Kazmierczak K.M."/>
            <person name="Andrzejewski T.M."/>
            <person name="Davidsen T.M."/>
            <person name="Wayne K.J."/>
            <person name="Tettelin H."/>
            <person name="Glass J.I."/>
            <person name="Rusch D."/>
            <person name="Podicherti R."/>
            <person name="Tsui H.-C.T."/>
            <person name="Winkler M.E."/>
        </authorList>
    </citation>
    <scope>NUCLEOTIDE SEQUENCE</scope>
</reference>
<dbReference type="NCBIfam" id="TIGR01933">
    <property type="entry name" value="hflK"/>
    <property type="match status" value="1"/>
</dbReference>
<name>A0A381URD7_9ZZZZ</name>
<evidence type="ECO:0000313" key="9">
    <source>
        <dbReference type="EMBL" id="SVA30188.1"/>
    </source>
</evidence>
<proteinExistence type="inferred from homology"/>
<evidence type="ECO:0000256" key="3">
    <source>
        <dbReference type="ARBA" id="ARBA00022692"/>
    </source>
</evidence>
<comment type="subcellular location">
    <subcellularLocation>
        <location evidence="1">Membrane</location>
    </subcellularLocation>
</comment>
<gene>
    <name evidence="9" type="ORF">METZ01_LOCUS83042</name>
</gene>
<dbReference type="InterPro" id="IPR050710">
    <property type="entry name" value="Band7/mec-2_domain"/>
</dbReference>
<comment type="similarity">
    <text evidence="2">Belongs to the band 7/mec-2 family. HflK subfamily.</text>
</comment>
<protein>
    <recommendedName>
        <fullName evidence="8">Band 7 domain-containing protein</fullName>
    </recommendedName>
</protein>
<dbReference type="Gene3D" id="3.30.479.30">
    <property type="entry name" value="Band 7 domain"/>
    <property type="match status" value="1"/>
</dbReference>
<dbReference type="PANTHER" id="PTHR43327:SF2">
    <property type="entry name" value="MODULATOR OF FTSH PROTEASE HFLK"/>
    <property type="match status" value="1"/>
</dbReference>
<dbReference type="InterPro" id="IPR001107">
    <property type="entry name" value="Band_7"/>
</dbReference>
<dbReference type="PANTHER" id="PTHR43327">
    <property type="entry name" value="STOMATIN-LIKE PROTEIN 2, MITOCHONDRIAL"/>
    <property type="match status" value="1"/>
</dbReference>
<feature type="region of interest" description="Disordered" evidence="6">
    <location>
        <begin position="1"/>
        <end position="34"/>
    </location>
</feature>
<organism evidence="9">
    <name type="scientific">marine metagenome</name>
    <dbReference type="NCBI Taxonomy" id="408172"/>
    <lineage>
        <taxon>unclassified sequences</taxon>
        <taxon>metagenomes</taxon>
        <taxon>ecological metagenomes</taxon>
    </lineage>
</organism>
<evidence type="ECO:0000259" key="8">
    <source>
        <dbReference type="SMART" id="SM00244"/>
    </source>
</evidence>
<evidence type="ECO:0000256" key="2">
    <source>
        <dbReference type="ARBA" id="ARBA00006971"/>
    </source>
</evidence>
<evidence type="ECO:0000256" key="6">
    <source>
        <dbReference type="SAM" id="MobiDB-lite"/>
    </source>
</evidence>
<dbReference type="GO" id="GO:0016020">
    <property type="term" value="C:membrane"/>
    <property type="evidence" value="ECO:0007669"/>
    <property type="project" value="UniProtKB-SubCell"/>
</dbReference>
<dbReference type="InterPro" id="IPR010201">
    <property type="entry name" value="HflK"/>
</dbReference>
<dbReference type="EMBL" id="UINC01006883">
    <property type="protein sequence ID" value="SVA30188.1"/>
    <property type="molecule type" value="Genomic_DNA"/>
</dbReference>
<dbReference type="InterPro" id="IPR036013">
    <property type="entry name" value="Band_7/SPFH_dom_sf"/>
</dbReference>
<evidence type="ECO:0000256" key="1">
    <source>
        <dbReference type="ARBA" id="ARBA00004370"/>
    </source>
</evidence>
<dbReference type="Pfam" id="PF12221">
    <property type="entry name" value="HflK_N"/>
    <property type="match status" value="1"/>
</dbReference>
<dbReference type="SUPFAM" id="SSF117892">
    <property type="entry name" value="Band 7/SPFH domain"/>
    <property type="match status" value="1"/>
</dbReference>
<dbReference type="Pfam" id="PF01145">
    <property type="entry name" value="Band_7"/>
    <property type="match status" value="1"/>
</dbReference>
<accession>A0A381URD7</accession>
<evidence type="ECO:0000256" key="4">
    <source>
        <dbReference type="ARBA" id="ARBA00022989"/>
    </source>
</evidence>
<feature type="transmembrane region" description="Helical" evidence="7">
    <location>
        <begin position="60"/>
        <end position="80"/>
    </location>
</feature>
<dbReference type="InterPro" id="IPR020980">
    <property type="entry name" value="Membrane_HflK_N"/>
</dbReference>
<sequence length="366" mass="40348">MPSRDDIFKQQSPWGSPPGGDGNGSGRRTSPPNIDDLIRKAQGKIGKIFPGGKAGGKKTITLGIVILLILWALSGLYRVLPDEQGVVLRFGKFTQTTQPGLNYHLPFPVERVLTPKVTKVNRIDVGFRSASDTGRTSGVDDVPEESLMLTGDENIVDINYSVFWVIKDAGKFLFKIQSPVVTVKAAAETAMREVIAKSRLQPILTEGRSKIEAETQTIMQGLLDEYESGIQITQVQTQKADPPDEVIDAFRDVQAARADMERSKNEAEAYQNDVIPRARGEAAKILQEAEAYKKQVVAAAEGEASRFVAIYNEYAKAKKVTQERMYLETMEKVLADIDKVIIDKNSGAGVVPYLPLPELRSKEKKQ</sequence>
<keyword evidence="5 7" id="KW-0472">Membrane</keyword>
<evidence type="ECO:0000256" key="5">
    <source>
        <dbReference type="ARBA" id="ARBA00023136"/>
    </source>
</evidence>
<keyword evidence="4 7" id="KW-1133">Transmembrane helix</keyword>
<keyword evidence="3 7" id="KW-0812">Transmembrane</keyword>
<feature type="domain" description="Band 7" evidence="8">
    <location>
        <begin position="74"/>
        <end position="254"/>
    </location>
</feature>
<dbReference type="CDD" id="cd03404">
    <property type="entry name" value="SPFH_HflK"/>
    <property type="match status" value="1"/>
</dbReference>
<dbReference type="AlphaFoldDB" id="A0A381URD7"/>